<dbReference type="PIRSF" id="PIRSF006181">
    <property type="entry name" value="EbsC_YbaK"/>
    <property type="match status" value="1"/>
</dbReference>
<reference evidence="6 7" key="1">
    <citation type="submission" date="2023-02" db="EMBL/GenBank/DDBJ databases">
        <title>Genome sequence of Lacticaseibacillus sp. KACC 23028.</title>
        <authorList>
            <person name="Kim S."/>
            <person name="Heo J."/>
            <person name="Kwon S.-W."/>
        </authorList>
    </citation>
    <scope>NUCLEOTIDE SEQUENCE [LARGE SCALE GENOMIC DNA]</scope>
    <source>
        <strain evidence="6 7">KACC 23028</strain>
    </source>
</reference>
<dbReference type="PANTHER" id="PTHR30411">
    <property type="entry name" value="CYTOPLASMIC PROTEIN"/>
    <property type="match status" value="1"/>
</dbReference>
<evidence type="ECO:0000256" key="3">
    <source>
        <dbReference type="ARBA" id="ARBA00023239"/>
    </source>
</evidence>
<dbReference type="CDD" id="cd00002">
    <property type="entry name" value="YbaK_deacylase"/>
    <property type="match status" value="1"/>
</dbReference>
<evidence type="ECO:0000256" key="1">
    <source>
        <dbReference type="ARBA" id="ARBA00009798"/>
    </source>
</evidence>
<evidence type="ECO:0000313" key="6">
    <source>
        <dbReference type="EMBL" id="WDF83764.1"/>
    </source>
</evidence>
<proteinExistence type="inferred from homology"/>
<dbReference type="EMBL" id="CP117884">
    <property type="protein sequence ID" value="WDF83764.1"/>
    <property type="molecule type" value="Genomic_DNA"/>
</dbReference>
<gene>
    <name evidence="6" type="ORF">PQ472_05870</name>
</gene>
<evidence type="ECO:0000259" key="5">
    <source>
        <dbReference type="Pfam" id="PF04073"/>
    </source>
</evidence>
<dbReference type="Gene3D" id="3.90.960.10">
    <property type="entry name" value="YbaK/aminoacyl-tRNA synthetase-associated domain"/>
    <property type="match status" value="1"/>
</dbReference>
<protein>
    <recommendedName>
        <fullName evidence="4">Cys-tRNA(Pro)/Cys-tRNA(Cys) deacylase</fullName>
        <ecNumber evidence="4">4.2.-.-</ecNumber>
    </recommendedName>
</protein>
<keyword evidence="7" id="KW-1185">Reference proteome</keyword>
<evidence type="ECO:0000256" key="4">
    <source>
        <dbReference type="PIRNR" id="PIRNR006181"/>
    </source>
</evidence>
<feature type="domain" description="YbaK/aminoacyl-tRNA synthetase-associated" evidence="5">
    <location>
        <begin position="44"/>
        <end position="156"/>
    </location>
</feature>
<accession>A0ABY7WVF0</accession>
<dbReference type="EC" id="4.2.-.-" evidence="4"/>
<name>A0ABY7WVF0_9LACO</name>
<dbReference type="InterPro" id="IPR004369">
    <property type="entry name" value="Prolyl-tRNA_editing_YbaK/EbsC"/>
</dbReference>
<dbReference type="Pfam" id="PF04073">
    <property type="entry name" value="tRNA_edit"/>
    <property type="match status" value="1"/>
</dbReference>
<keyword evidence="3 4" id="KW-0456">Lyase</keyword>
<dbReference type="InterPro" id="IPR007214">
    <property type="entry name" value="YbaK/aa-tRNA-synth-assoc-dom"/>
</dbReference>
<dbReference type="InterPro" id="IPR036754">
    <property type="entry name" value="YbaK/aa-tRNA-synt-asso_dom_sf"/>
</dbReference>
<dbReference type="RefSeq" id="WP_274262156.1">
    <property type="nucleotide sequence ID" value="NZ_CP117884.1"/>
</dbReference>
<evidence type="ECO:0000256" key="2">
    <source>
        <dbReference type="ARBA" id="ARBA00022917"/>
    </source>
</evidence>
<sequence length="170" mass="18528">MSKKKAKGEEKTLVEKILDKNKIAYEPVSFSTHQDGDVMQIDEQELSVAEHEVYKTLVLTGNKTGPVVGIVPLDTHIDYKKLSHVSGNKKVGMVPLKDLVKTSGYEHGANNPVGIHERHNYPIFFGNEAKEAGTIIISAGKIGRSVKINAEALAKFVGAQFADITSQEEG</sequence>
<dbReference type="SUPFAM" id="SSF55826">
    <property type="entry name" value="YbaK/ProRS associated domain"/>
    <property type="match status" value="1"/>
</dbReference>
<dbReference type="Proteomes" id="UP001220377">
    <property type="component" value="Chromosome"/>
</dbReference>
<evidence type="ECO:0000313" key="7">
    <source>
        <dbReference type="Proteomes" id="UP001220377"/>
    </source>
</evidence>
<keyword evidence="2 4" id="KW-0648">Protein biosynthesis</keyword>
<dbReference type="PANTHER" id="PTHR30411:SF0">
    <property type="entry name" value="CYS-TRNA(PRO)_CYS-TRNA(CYS) DEACYLASE YBAK"/>
    <property type="match status" value="1"/>
</dbReference>
<comment type="similarity">
    <text evidence="1 4">Belongs to the prolyl-tRNA editing family. YbaK/EbsC subfamily.</text>
</comment>
<organism evidence="6 7">
    <name type="scientific">Lacticaseibacillus pabuli</name>
    <dbReference type="NCBI Taxonomy" id="3025672"/>
    <lineage>
        <taxon>Bacteria</taxon>
        <taxon>Bacillati</taxon>
        <taxon>Bacillota</taxon>
        <taxon>Bacilli</taxon>
        <taxon>Lactobacillales</taxon>
        <taxon>Lactobacillaceae</taxon>
        <taxon>Lacticaseibacillus</taxon>
    </lineage>
</organism>